<comment type="subcellular location">
    <subcellularLocation>
        <location evidence="1">Membrane</location>
        <topology evidence="1">Multi-pass membrane protein</topology>
    </subcellularLocation>
</comment>
<feature type="region of interest" description="Disordered" evidence="5">
    <location>
        <begin position="114"/>
        <end position="136"/>
    </location>
</feature>
<feature type="compositionally biased region" description="Low complexity" evidence="5">
    <location>
        <begin position="114"/>
        <end position="128"/>
    </location>
</feature>
<keyword evidence="2 6" id="KW-0812">Transmembrane</keyword>
<dbReference type="VEuPathDB" id="ToxoDB:ENH_00046340"/>
<sequence length="356" mass="37436">MAQYQGPSQQQYPAAEGQRAPGGPPGGPQGGPQLYAVGPPPPAAAYGAPGGYPGYGAPGAPPPYGPQYGAQYGPQYGGPPYPAACGGPYGGMAPPYPPVAPAYPAAGGGPSPVYGKPAGSTPGSMEMGSPPPPSDDTKITDHISVQIRHAFVRKVLGILAVQILFTFGIASAFGFVPTLRNFLLQNYWLAIVAAVCGLVLQLVLVCVPDLARKVPMNFILMTLITACYAVLISCAAAASSWQSFLIAIGSTFVVVVGLMLFACQTKYDFTGCGTYLFVAVLCLMIFGILSIFFHNKIVHLVYSSIATVLFCMILLVVGGKHRRYQYSVDDYIFAALTLYMDIIIIFMNILAIADNS</sequence>
<feature type="transmembrane region" description="Helical" evidence="6">
    <location>
        <begin position="300"/>
        <end position="319"/>
    </location>
</feature>
<evidence type="ECO:0000313" key="7">
    <source>
        <dbReference type="EMBL" id="CDJ67995.1"/>
    </source>
</evidence>
<feature type="transmembrane region" description="Helical" evidence="6">
    <location>
        <begin position="331"/>
        <end position="353"/>
    </location>
</feature>
<reference evidence="7" key="1">
    <citation type="submission" date="2013-10" db="EMBL/GenBank/DDBJ databases">
        <title>Genomic analysis of the causative agents of coccidiosis in chickens.</title>
        <authorList>
            <person name="Reid A.J."/>
            <person name="Blake D."/>
            <person name="Billington K."/>
            <person name="Browne H."/>
            <person name="Dunn M."/>
            <person name="Hung S."/>
            <person name="Kawahara F."/>
            <person name="Miranda-Saavedra D."/>
            <person name="Mourier T."/>
            <person name="Nagra H."/>
            <person name="Otto T.D."/>
            <person name="Rawlings N."/>
            <person name="Sanchez A."/>
            <person name="Sanders M."/>
            <person name="Subramaniam C."/>
            <person name="Tay Y."/>
            <person name="Dear P."/>
            <person name="Doerig C."/>
            <person name="Gruber A."/>
            <person name="Parkinson J."/>
            <person name="Shirley M."/>
            <person name="Wan K.L."/>
            <person name="Berriman M."/>
            <person name="Tomley F."/>
            <person name="Pain A."/>
        </authorList>
    </citation>
    <scope>NUCLEOTIDE SEQUENCE [LARGE SCALE GENOMIC DNA]</scope>
    <source>
        <strain evidence="7">Houghton</strain>
    </source>
</reference>
<protein>
    <submittedName>
        <fullName evidence="7">Uncharacterized protein</fullName>
    </submittedName>
</protein>
<evidence type="ECO:0000256" key="2">
    <source>
        <dbReference type="ARBA" id="ARBA00022692"/>
    </source>
</evidence>
<name>U6N230_9EIME</name>
<evidence type="ECO:0000256" key="5">
    <source>
        <dbReference type="SAM" id="MobiDB-lite"/>
    </source>
</evidence>
<feature type="transmembrane region" description="Helical" evidence="6">
    <location>
        <begin position="218"/>
        <end position="238"/>
    </location>
</feature>
<gene>
    <name evidence="7" type="ORF">ENH_00046340</name>
</gene>
<evidence type="ECO:0000256" key="1">
    <source>
        <dbReference type="ARBA" id="ARBA00004141"/>
    </source>
</evidence>
<dbReference type="RefSeq" id="XP_013436462.1">
    <property type="nucleotide sequence ID" value="XM_013581008.1"/>
</dbReference>
<evidence type="ECO:0000313" key="8">
    <source>
        <dbReference type="Proteomes" id="UP000030754"/>
    </source>
</evidence>
<evidence type="ECO:0000256" key="4">
    <source>
        <dbReference type="ARBA" id="ARBA00023136"/>
    </source>
</evidence>
<keyword evidence="8" id="KW-1185">Reference proteome</keyword>
<dbReference type="GO" id="GO:0016020">
    <property type="term" value="C:membrane"/>
    <property type="evidence" value="ECO:0007669"/>
    <property type="project" value="UniProtKB-SubCell"/>
</dbReference>
<dbReference type="EMBL" id="HG725273">
    <property type="protein sequence ID" value="CDJ67995.1"/>
    <property type="molecule type" value="Genomic_DNA"/>
</dbReference>
<dbReference type="GeneID" id="25474790"/>
<feature type="compositionally biased region" description="Gly residues" evidence="5">
    <location>
        <begin position="48"/>
        <end position="57"/>
    </location>
</feature>
<feature type="transmembrane region" description="Helical" evidence="6">
    <location>
        <begin position="244"/>
        <end position="263"/>
    </location>
</feature>
<dbReference type="InterPro" id="IPR006214">
    <property type="entry name" value="Bax_inhibitor_1-related"/>
</dbReference>
<dbReference type="Pfam" id="PF01027">
    <property type="entry name" value="Bax1-I"/>
    <property type="match status" value="1"/>
</dbReference>
<evidence type="ECO:0000256" key="3">
    <source>
        <dbReference type="ARBA" id="ARBA00022989"/>
    </source>
</evidence>
<accession>U6N230</accession>
<feature type="transmembrane region" description="Helical" evidence="6">
    <location>
        <begin position="275"/>
        <end position="294"/>
    </location>
</feature>
<feature type="region of interest" description="Disordered" evidence="5">
    <location>
        <begin position="1"/>
        <end position="70"/>
    </location>
</feature>
<feature type="transmembrane region" description="Helical" evidence="6">
    <location>
        <begin position="187"/>
        <end position="206"/>
    </location>
</feature>
<dbReference type="AlphaFoldDB" id="U6N230"/>
<feature type="transmembrane region" description="Helical" evidence="6">
    <location>
        <begin position="155"/>
        <end position="175"/>
    </location>
</feature>
<keyword evidence="3 6" id="KW-1133">Transmembrane helix</keyword>
<dbReference type="PANTHER" id="PTHR23291:SF47">
    <property type="entry name" value="TRANSMEMBRANE BAX INHIBITOR MOTIF CONTAINING 7"/>
    <property type="match status" value="1"/>
</dbReference>
<evidence type="ECO:0000256" key="6">
    <source>
        <dbReference type="SAM" id="Phobius"/>
    </source>
</evidence>
<dbReference type="PANTHER" id="PTHR23291">
    <property type="entry name" value="BAX INHIBITOR-RELATED"/>
    <property type="match status" value="1"/>
</dbReference>
<organism evidence="7 8">
    <name type="scientific">Eimeria necatrix</name>
    <dbReference type="NCBI Taxonomy" id="51315"/>
    <lineage>
        <taxon>Eukaryota</taxon>
        <taxon>Sar</taxon>
        <taxon>Alveolata</taxon>
        <taxon>Apicomplexa</taxon>
        <taxon>Conoidasida</taxon>
        <taxon>Coccidia</taxon>
        <taxon>Eucoccidiorida</taxon>
        <taxon>Eimeriorina</taxon>
        <taxon>Eimeriidae</taxon>
        <taxon>Eimeria</taxon>
    </lineage>
</organism>
<reference evidence="7" key="2">
    <citation type="submission" date="2013-10" db="EMBL/GenBank/DDBJ databases">
        <authorList>
            <person name="Aslett M."/>
        </authorList>
    </citation>
    <scope>NUCLEOTIDE SEQUENCE [LARGE SCALE GENOMIC DNA]</scope>
    <source>
        <strain evidence="7">Houghton</strain>
    </source>
</reference>
<keyword evidence="4 6" id="KW-0472">Membrane</keyword>
<dbReference type="OrthoDB" id="7933078at2759"/>
<feature type="compositionally biased region" description="Polar residues" evidence="5">
    <location>
        <begin position="1"/>
        <end position="12"/>
    </location>
</feature>
<proteinExistence type="predicted"/>
<dbReference type="Proteomes" id="UP000030754">
    <property type="component" value="Unassembled WGS sequence"/>
</dbReference>